<evidence type="ECO:0000256" key="4">
    <source>
        <dbReference type="SAM" id="MobiDB-lite"/>
    </source>
</evidence>
<sequence>MRSCSHRSATTGSVKDSSARKNGQLVRLPAGRKAEIAAFVAESEQVTVAVLSERFGVSSDTIRRDLDQLDADGILVRTHGGAVSRSAMVVTEKKLDVRLQLHTTAKEKIGALAATLVDDASVIMINAGTTSLALARHLRDHRELTIATNNLRIPAEVSPKAVNDLYIFGGAVRFAGQSTIGPINFRVAGRSGDLELRCDLALISVGAVSADVGYSTSNVGEAVMMGEMISRASRVAILADSSKFGPPLFAQVAELGTADYLITEEAPPPELAAALKRNGVQVLLPPDRVG</sequence>
<feature type="compositionally biased region" description="Polar residues" evidence="4">
    <location>
        <begin position="1"/>
        <end position="16"/>
    </location>
</feature>
<dbReference type="SUPFAM" id="SSF100950">
    <property type="entry name" value="NagB/RpiA/CoA transferase-like"/>
    <property type="match status" value="1"/>
</dbReference>
<dbReference type="GO" id="GO:0003700">
    <property type="term" value="F:DNA-binding transcription factor activity"/>
    <property type="evidence" value="ECO:0007669"/>
    <property type="project" value="InterPro"/>
</dbReference>
<evidence type="ECO:0000256" key="3">
    <source>
        <dbReference type="ARBA" id="ARBA00023163"/>
    </source>
</evidence>
<accession>A0A3E0WEC7</accession>
<feature type="domain" description="HTH deoR-type" evidence="5">
    <location>
        <begin position="29"/>
        <end position="84"/>
    </location>
</feature>
<dbReference type="InterPro" id="IPR018356">
    <property type="entry name" value="Tscrpt_reg_HTH_DeoR_CS"/>
</dbReference>
<dbReference type="InterPro" id="IPR037171">
    <property type="entry name" value="NagB/RpiA_transferase-like"/>
</dbReference>
<evidence type="ECO:0000313" key="6">
    <source>
        <dbReference type="EMBL" id="RFA29682.1"/>
    </source>
</evidence>
<dbReference type="Proteomes" id="UP000257080">
    <property type="component" value="Unassembled WGS sequence"/>
</dbReference>
<comment type="caution">
    <text evidence="6">The sequence shown here is derived from an EMBL/GenBank/DDBJ whole genome shotgun (WGS) entry which is preliminary data.</text>
</comment>
<organism evidence="6 7">
    <name type="scientific">Subtercola boreus</name>
    <dbReference type="NCBI Taxonomy" id="120213"/>
    <lineage>
        <taxon>Bacteria</taxon>
        <taxon>Bacillati</taxon>
        <taxon>Actinomycetota</taxon>
        <taxon>Actinomycetes</taxon>
        <taxon>Micrococcales</taxon>
        <taxon>Microbacteriaceae</taxon>
        <taxon>Subtercola</taxon>
    </lineage>
</organism>
<dbReference type="SMART" id="SM00420">
    <property type="entry name" value="HTH_DEOR"/>
    <property type="match status" value="1"/>
</dbReference>
<dbReference type="Pfam" id="PF08220">
    <property type="entry name" value="HTH_DeoR"/>
    <property type="match status" value="1"/>
</dbReference>
<dbReference type="GO" id="GO:0003677">
    <property type="term" value="F:DNA binding"/>
    <property type="evidence" value="ECO:0007669"/>
    <property type="project" value="UniProtKB-KW"/>
</dbReference>
<keyword evidence="1" id="KW-0805">Transcription regulation</keyword>
<dbReference type="OrthoDB" id="7688673at2"/>
<dbReference type="PROSITE" id="PS00894">
    <property type="entry name" value="HTH_DEOR_1"/>
    <property type="match status" value="1"/>
</dbReference>
<dbReference type="SUPFAM" id="SSF46785">
    <property type="entry name" value="Winged helix' DNA-binding domain"/>
    <property type="match status" value="1"/>
</dbReference>
<feature type="region of interest" description="Disordered" evidence="4">
    <location>
        <begin position="1"/>
        <end position="23"/>
    </location>
</feature>
<protein>
    <submittedName>
        <fullName evidence="6">Transcriptional regulator</fullName>
    </submittedName>
</protein>
<evidence type="ECO:0000259" key="5">
    <source>
        <dbReference type="PROSITE" id="PS51000"/>
    </source>
</evidence>
<evidence type="ECO:0000256" key="1">
    <source>
        <dbReference type="ARBA" id="ARBA00023015"/>
    </source>
</evidence>
<dbReference type="PROSITE" id="PS51000">
    <property type="entry name" value="HTH_DEOR_2"/>
    <property type="match status" value="1"/>
</dbReference>
<keyword evidence="3" id="KW-0804">Transcription</keyword>
<dbReference type="Gene3D" id="1.10.10.10">
    <property type="entry name" value="Winged helix-like DNA-binding domain superfamily/Winged helix DNA-binding domain"/>
    <property type="match status" value="1"/>
</dbReference>
<proteinExistence type="predicted"/>
<dbReference type="InterPro" id="IPR050313">
    <property type="entry name" value="Carb_Metab_HTH_regulators"/>
</dbReference>
<reference evidence="6 7" key="1">
    <citation type="submission" date="2017-04" db="EMBL/GenBank/DDBJ databases">
        <title>Comparative genome analysis of Subtercola boreus.</title>
        <authorList>
            <person name="Cho Y.-J."/>
            <person name="Cho A."/>
            <person name="Kim O.-S."/>
            <person name="Lee J.-I."/>
        </authorList>
    </citation>
    <scope>NUCLEOTIDE SEQUENCE [LARGE SCALE GENOMIC DNA]</scope>
    <source>
        <strain evidence="6 7">P28004</strain>
    </source>
</reference>
<dbReference type="AlphaFoldDB" id="A0A3E0WEC7"/>
<dbReference type="EMBL" id="NBXE01000002">
    <property type="protein sequence ID" value="RFA29682.1"/>
    <property type="molecule type" value="Genomic_DNA"/>
</dbReference>
<dbReference type="Pfam" id="PF00455">
    <property type="entry name" value="DeoRC"/>
    <property type="match status" value="1"/>
</dbReference>
<name>A0A3E0WEC7_9MICO</name>
<evidence type="ECO:0000313" key="7">
    <source>
        <dbReference type="Proteomes" id="UP000257080"/>
    </source>
</evidence>
<dbReference type="InterPro" id="IPR036390">
    <property type="entry name" value="WH_DNA-bd_sf"/>
</dbReference>
<evidence type="ECO:0000256" key="2">
    <source>
        <dbReference type="ARBA" id="ARBA00023125"/>
    </source>
</evidence>
<dbReference type="InterPro" id="IPR036388">
    <property type="entry name" value="WH-like_DNA-bd_sf"/>
</dbReference>
<gene>
    <name evidence="6" type="ORF">B7R25_01545</name>
</gene>
<keyword evidence="2" id="KW-0238">DNA-binding</keyword>
<dbReference type="PANTHER" id="PTHR30363">
    <property type="entry name" value="HTH-TYPE TRANSCRIPTIONAL REGULATOR SRLR-RELATED"/>
    <property type="match status" value="1"/>
</dbReference>
<dbReference type="PRINTS" id="PR00037">
    <property type="entry name" value="HTHLACR"/>
</dbReference>
<dbReference type="SMART" id="SM01134">
    <property type="entry name" value="DeoRC"/>
    <property type="match status" value="1"/>
</dbReference>
<dbReference type="InterPro" id="IPR014036">
    <property type="entry name" value="DeoR-like_C"/>
</dbReference>
<dbReference type="Gene3D" id="3.30.750.70">
    <property type="entry name" value="4-hydroxybutyrate coenzyme like domains"/>
    <property type="match status" value="1"/>
</dbReference>
<dbReference type="InterPro" id="IPR001034">
    <property type="entry name" value="DeoR_HTH"/>
</dbReference>
<dbReference type="PANTHER" id="PTHR30363:SF44">
    <property type="entry name" value="AGA OPERON TRANSCRIPTIONAL REPRESSOR-RELATED"/>
    <property type="match status" value="1"/>
</dbReference>